<protein>
    <submittedName>
        <fullName evidence="2">Uncharacterized protein</fullName>
    </submittedName>
</protein>
<dbReference type="Proteomes" id="UP000305067">
    <property type="component" value="Unassembled WGS sequence"/>
</dbReference>
<feature type="signal peptide" evidence="1">
    <location>
        <begin position="1"/>
        <end position="41"/>
    </location>
</feature>
<organism evidence="2 3">
    <name type="scientific">Pterulicium gracile</name>
    <dbReference type="NCBI Taxonomy" id="1884261"/>
    <lineage>
        <taxon>Eukaryota</taxon>
        <taxon>Fungi</taxon>
        <taxon>Dikarya</taxon>
        <taxon>Basidiomycota</taxon>
        <taxon>Agaricomycotina</taxon>
        <taxon>Agaricomycetes</taxon>
        <taxon>Agaricomycetidae</taxon>
        <taxon>Agaricales</taxon>
        <taxon>Pleurotineae</taxon>
        <taxon>Pterulaceae</taxon>
        <taxon>Pterulicium</taxon>
    </lineage>
</organism>
<evidence type="ECO:0000313" key="2">
    <source>
        <dbReference type="EMBL" id="TFK98257.1"/>
    </source>
</evidence>
<evidence type="ECO:0000313" key="3">
    <source>
        <dbReference type="Proteomes" id="UP000305067"/>
    </source>
</evidence>
<dbReference type="EMBL" id="ML178841">
    <property type="protein sequence ID" value="TFK98257.1"/>
    <property type="molecule type" value="Genomic_DNA"/>
</dbReference>
<keyword evidence="1" id="KW-0732">Signal</keyword>
<evidence type="ECO:0000256" key="1">
    <source>
        <dbReference type="SAM" id="SignalP"/>
    </source>
</evidence>
<dbReference type="AlphaFoldDB" id="A0A5C3QAN2"/>
<keyword evidence="3" id="KW-1185">Reference proteome</keyword>
<reference evidence="2 3" key="1">
    <citation type="journal article" date="2019" name="Nat. Ecol. Evol.">
        <title>Megaphylogeny resolves global patterns of mushroom evolution.</title>
        <authorList>
            <person name="Varga T."/>
            <person name="Krizsan K."/>
            <person name="Foldi C."/>
            <person name="Dima B."/>
            <person name="Sanchez-Garcia M."/>
            <person name="Sanchez-Ramirez S."/>
            <person name="Szollosi G.J."/>
            <person name="Szarkandi J.G."/>
            <person name="Papp V."/>
            <person name="Albert L."/>
            <person name="Andreopoulos W."/>
            <person name="Angelini C."/>
            <person name="Antonin V."/>
            <person name="Barry K.W."/>
            <person name="Bougher N.L."/>
            <person name="Buchanan P."/>
            <person name="Buyck B."/>
            <person name="Bense V."/>
            <person name="Catcheside P."/>
            <person name="Chovatia M."/>
            <person name="Cooper J."/>
            <person name="Damon W."/>
            <person name="Desjardin D."/>
            <person name="Finy P."/>
            <person name="Geml J."/>
            <person name="Haridas S."/>
            <person name="Hughes K."/>
            <person name="Justo A."/>
            <person name="Karasinski D."/>
            <person name="Kautmanova I."/>
            <person name="Kiss B."/>
            <person name="Kocsube S."/>
            <person name="Kotiranta H."/>
            <person name="LaButti K.M."/>
            <person name="Lechner B.E."/>
            <person name="Liimatainen K."/>
            <person name="Lipzen A."/>
            <person name="Lukacs Z."/>
            <person name="Mihaltcheva S."/>
            <person name="Morgado L.N."/>
            <person name="Niskanen T."/>
            <person name="Noordeloos M.E."/>
            <person name="Ohm R.A."/>
            <person name="Ortiz-Santana B."/>
            <person name="Ovrebo C."/>
            <person name="Racz N."/>
            <person name="Riley R."/>
            <person name="Savchenko A."/>
            <person name="Shiryaev A."/>
            <person name="Soop K."/>
            <person name="Spirin V."/>
            <person name="Szebenyi C."/>
            <person name="Tomsovsky M."/>
            <person name="Tulloss R.E."/>
            <person name="Uehling J."/>
            <person name="Grigoriev I.V."/>
            <person name="Vagvolgyi C."/>
            <person name="Papp T."/>
            <person name="Martin F.M."/>
            <person name="Miettinen O."/>
            <person name="Hibbett D.S."/>
            <person name="Nagy L.G."/>
        </authorList>
    </citation>
    <scope>NUCLEOTIDE SEQUENCE [LARGE SCALE GENOMIC DNA]</scope>
    <source>
        <strain evidence="2 3">CBS 309.79</strain>
    </source>
</reference>
<feature type="chain" id="PRO_5022725962" evidence="1">
    <location>
        <begin position="42"/>
        <end position="68"/>
    </location>
</feature>
<sequence length="68" mass="8123">MRIIWKIESEYIHWQCPRRSKKRWKVLVLFLLTFSLPEGLGLHGGTNQEMEDESPMVVFEKNERMCGL</sequence>
<name>A0A5C3QAN2_9AGAR</name>
<accession>A0A5C3QAN2</accession>
<gene>
    <name evidence="2" type="ORF">BDV98DRAFT_573325</name>
</gene>
<proteinExistence type="predicted"/>